<feature type="transmembrane region" description="Helical" evidence="6">
    <location>
        <begin position="387"/>
        <end position="408"/>
    </location>
</feature>
<feature type="transmembrane region" description="Helical" evidence="6">
    <location>
        <begin position="420"/>
        <end position="439"/>
    </location>
</feature>
<feature type="transmembrane region" description="Helical" evidence="6">
    <location>
        <begin position="307"/>
        <end position="332"/>
    </location>
</feature>
<evidence type="ECO:0000256" key="4">
    <source>
        <dbReference type="ARBA" id="ARBA00022989"/>
    </source>
</evidence>
<feature type="transmembrane region" description="Helical" evidence="6">
    <location>
        <begin position="353"/>
        <end position="375"/>
    </location>
</feature>
<dbReference type="PANTHER" id="PTHR42770">
    <property type="entry name" value="AMINO ACID TRANSPORTER-RELATED"/>
    <property type="match status" value="1"/>
</dbReference>
<evidence type="ECO:0000313" key="7">
    <source>
        <dbReference type="EMBL" id="QDU47172.1"/>
    </source>
</evidence>
<keyword evidence="2" id="KW-1003">Cell membrane</keyword>
<accession>A0A517ZXG3</accession>
<evidence type="ECO:0000256" key="3">
    <source>
        <dbReference type="ARBA" id="ARBA00022692"/>
    </source>
</evidence>
<dbReference type="PANTHER" id="PTHR42770:SF7">
    <property type="entry name" value="MEMBRANE PROTEIN"/>
    <property type="match status" value="1"/>
</dbReference>
<dbReference type="PIRSF" id="PIRSF006060">
    <property type="entry name" value="AA_transporter"/>
    <property type="match status" value="1"/>
</dbReference>
<feature type="transmembrane region" description="Helical" evidence="6">
    <location>
        <begin position="59"/>
        <end position="79"/>
    </location>
</feature>
<keyword evidence="4 6" id="KW-1133">Transmembrane helix</keyword>
<feature type="transmembrane region" description="Helical" evidence="6">
    <location>
        <begin position="256"/>
        <end position="278"/>
    </location>
</feature>
<name>A0A517ZXG3_9PLAN</name>
<dbReference type="GO" id="GO:0022857">
    <property type="term" value="F:transmembrane transporter activity"/>
    <property type="evidence" value="ECO:0007669"/>
    <property type="project" value="InterPro"/>
</dbReference>
<dbReference type="KEGG" id="sdyn:Mal52_57000"/>
<dbReference type="EMBL" id="CP036276">
    <property type="protein sequence ID" value="QDU47172.1"/>
    <property type="molecule type" value="Genomic_DNA"/>
</dbReference>
<keyword evidence="5 6" id="KW-0472">Membrane</keyword>
<dbReference type="Gene3D" id="1.20.1740.10">
    <property type="entry name" value="Amino acid/polyamine transporter I"/>
    <property type="match status" value="1"/>
</dbReference>
<dbReference type="InterPro" id="IPR004757">
    <property type="entry name" value="EtNH_permease"/>
</dbReference>
<evidence type="ECO:0000313" key="8">
    <source>
        <dbReference type="Proteomes" id="UP000319383"/>
    </source>
</evidence>
<feature type="transmembrane region" description="Helical" evidence="6">
    <location>
        <begin position="217"/>
        <end position="235"/>
    </location>
</feature>
<dbReference type="Pfam" id="PF13520">
    <property type="entry name" value="AA_permease_2"/>
    <property type="match status" value="1"/>
</dbReference>
<protein>
    <submittedName>
        <fullName evidence="7">Putative amino acid permease YhdG</fullName>
    </submittedName>
</protein>
<gene>
    <name evidence="7" type="primary">yhdG</name>
    <name evidence="7" type="ORF">Mal52_57000</name>
</gene>
<reference evidence="7 8" key="1">
    <citation type="submission" date="2019-02" db="EMBL/GenBank/DDBJ databases">
        <title>Deep-cultivation of Planctomycetes and their phenomic and genomic characterization uncovers novel biology.</title>
        <authorList>
            <person name="Wiegand S."/>
            <person name="Jogler M."/>
            <person name="Boedeker C."/>
            <person name="Pinto D."/>
            <person name="Vollmers J."/>
            <person name="Rivas-Marin E."/>
            <person name="Kohn T."/>
            <person name="Peeters S.H."/>
            <person name="Heuer A."/>
            <person name="Rast P."/>
            <person name="Oberbeckmann S."/>
            <person name="Bunk B."/>
            <person name="Jeske O."/>
            <person name="Meyerdierks A."/>
            <person name="Storesund J.E."/>
            <person name="Kallscheuer N."/>
            <person name="Luecker S."/>
            <person name="Lage O.M."/>
            <person name="Pohl T."/>
            <person name="Merkel B.J."/>
            <person name="Hornburger P."/>
            <person name="Mueller R.-W."/>
            <person name="Bruemmer F."/>
            <person name="Labrenz M."/>
            <person name="Spormann A.M."/>
            <person name="Op den Camp H."/>
            <person name="Overmann J."/>
            <person name="Amann R."/>
            <person name="Jetten M.S.M."/>
            <person name="Mascher T."/>
            <person name="Medema M.H."/>
            <person name="Devos D.P."/>
            <person name="Kaster A.-K."/>
            <person name="Ovreas L."/>
            <person name="Rohde M."/>
            <person name="Galperin M.Y."/>
            <person name="Jogler C."/>
        </authorList>
    </citation>
    <scope>NUCLEOTIDE SEQUENCE [LARGE SCALE GENOMIC DNA]</scope>
    <source>
        <strain evidence="7 8">Mal52</strain>
    </source>
</reference>
<dbReference type="Proteomes" id="UP000319383">
    <property type="component" value="Chromosome"/>
</dbReference>
<feature type="transmembrane region" description="Helical" evidence="6">
    <location>
        <begin position="28"/>
        <end position="47"/>
    </location>
</feature>
<feature type="transmembrane region" description="Helical" evidence="6">
    <location>
        <begin position="170"/>
        <end position="197"/>
    </location>
</feature>
<proteinExistence type="predicted"/>
<evidence type="ECO:0000256" key="2">
    <source>
        <dbReference type="ARBA" id="ARBA00022475"/>
    </source>
</evidence>
<sequence>MDTKKPGVVSYDQVGDEYLQNRKLRKSAGWILLWALGVGAVISGDYYGWQFGLAQGFKALAIATVLMAAMYVCIVFTIAELSAALPHAGGFFSFTRNAFGPTGGFICGLTDTIEYVITPAVIVVGIGGYVNKLVFGDSTPPDGITFFWWFLFYAVFVAVNIRGVELTLKIGLLITGIAAAVLIMFYISAVSSGAFSWENLQRFTPHETKASSWLPSGTWHIFAALPAAMWFYLAIEQLPLAAEEAHDAVNDMPKALIWGMLTLLILSMCTLVLNTGVISNPQEFSESEAPLADGLSEVFGIGAGMRLLTLVSLTGLIASFHGIIYAYGRVLFALSRAGYFPRWMSLTGKNHTPYVAIILGAGIGFACAVVIQFAGDDSLVGKSLLSMAVFGAVISYAMVMLSFIKLRITRPNMPRPYRSPLGIPGAVVGLVLSLIALLATFDDKAARPGVWGVAIFVFVGIVYFFLYSRHHLVAQAPEEEDALIAQAEHELSH</sequence>
<keyword evidence="3 6" id="KW-0812">Transmembrane</keyword>
<feature type="transmembrane region" description="Helical" evidence="6">
    <location>
        <begin position="146"/>
        <end position="163"/>
    </location>
</feature>
<organism evidence="7 8">
    <name type="scientific">Symmachiella dynata</name>
    <dbReference type="NCBI Taxonomy" id="2527995"/>
    <lineage>
        <taxon>Bacteria</taxon>
        <taxon>Pseudomonadati</taxon>
        <taxon>Planctomycetota</taxon>
        <taxon>Planctomycetia</taxon>
        <taxon>Planctomycetales</taxon>
        <taxon>Planctomycetaceae</taxon>
        <taxon>Symmachiella</taxon>
    </lineage>
</organism>
<dbReference type="InterPro" id="IPR002293">
    <property type="entry name" value="AA/rel_permease1"/>
</dbReference>
<dbReference type="NCBIfam" id="TIGR00908">
    <property type="entry name" value="2A0305"/>
    <property type="match status" value="1"/>
</dbReference>
<keyword evidence="8" id="KW-1185">Reference proteome</keyword>
<evidence type="ECO:0000256" key="1">
    <source>
        <dbReference type="ARBA" id="ARBA00004651"/>
    </source>
</evidence>
<dbReference type="InterPro" id="IPR050367">
    <property type="entry name" value="APC_superfamily"/>
</dbReference>
<dbReference type="AlphaFoldDB" id="A0A517ZXG3"/>
<dbReference type="GO" id="GO:0005886">
    <property type="term" value="C:plasma membrane"/>
    <property type="evidence" value="ECO:0007669"/>
    <property type="project" value="UniProtKB-SubCell"/>
</dbReference>
<dbReference type="RefSeq" id="WP_145379887.1">
    <property type="nucleotide sequence ID" value="NZ_CP036276.1"/>
</dbReference>
<feature type="transmembrane region" description="Helical" evidence="6">
    <location>
        <begin position="445"/>
        <end position="466"/>
    </location>
</feature>
<evidence type="ECO:0000256" key="6">
    <source>
        <dbReference type="SAM" id="Phobius"/>
    </source>
</evidence>
<comment type="subcellular location">
    <subcellularLocation>
        <location evidence="1">Cell membrane</location>
        <topology evidence="1">Multi-pass membrane protein</topology>
    </subcellularLocation>
</comment>
<evidence type="ECO:0000256" key="5">
    <source>
        <dbReference type="ARBA" id="ARBA00023136"/>
    </source>
</evidence>